<evidence type="ECO:0000259" key="3">
    <source>
        <dbReference type="Pfam" id="PF06580"/>
    </source>
</evidence>
<dbReference type="PANTHER" id="PTHR34220:SF7">
    <property type="entry name" value="SENSOR HISTIDINE KINASE YPDA"/>
    <property type="match status" value="1"/>
</dbReference>
<dbReference type="Proteomes" id="UP000030012">
    <property type="component" value="Unassembled WGS sequence"/>
</dbReference>
<dbReference type="InterPro" id="IPR050640">
    <property type="entry name" value="Bact_2-comp_sensor_kinase"/>
</dbReference>
<accession>A0A0A0I964</accession>
<evidence type="ECO:0000256" key="1">
    <source>
        <dbReference type="SAM" id="Coils"/>
    </source>
</evidence>
<dbReference type="GO" id="GO:0016020">
    <property type="term" value="C:membrane"/>
    <property type="evidence" value="ECO:0007669"/>
    <property type="project" value="InterPro"/>
</dbReference>
<dbReference type="InterPro" id="IPR003594">
    <property type="entry name" value="HATPase_dom"/>
</dbReference>
<evidence type="ECO:0000259" key="2">
    <source>
        <dbReference type="Pfam" id="PF02518"/>
    </source>
</evidence>
<organism evidence="5 6">
    <name type="scientific">Clostridium novyi A str. 4552</name>
    <dbReference type="NCBI Taxonomy" id="1444289"/>
    <lineage>
        <taxon>Bacteria</taxon>
        <taxon>Bacillati</taxon>
        <taxon>Bacillota</taxon>
        <taxon>Clostridia</taxon>
        <taxon>Eubacteriales</taxon>
        <taxon>Clostridiaceae</taxon>
        <taxon>Clostridium</taxon>
    </lineage>
</organism>
<protein>
    <submittedName>
        <fullName evidence="5">Histidine kinase</fullName>
    </submittedName>
</protein>
<evidence type="ECO:0000313" key="6">
    <source>
        <dbReference type="Proteomes" id="UP000030012"/>
    </source>
</evidence>
<dbReference type="OrthoDB" id="1410840at2"/>
<dbReference type="SUPFAM" id="SSF55874">
    <property type="entry name" value="ATPase domain of HSP90 chaperone/DNA topoisomerase II/histidine kinase"/>
    <property type="match status" value="1"/>
</dbReference>
<feature type="domain" description="Histidine kinase/HSP90-like ATPase" evidence="2">
    <location>
        <begin position="302"/>
        <end position="401"/>
    </location>
</feature>
<feature type="coiled-coil region" evidence="1">
    <location>
        <begin position="166"/>
        <end position="193"/>
    </location>
</feature>
<gene>
    <name evidence="5" type="ORF">Z968_01500</name>
</gene>
<dbReference type="PANTHER" id="PTHR34220">
    <property type="entry name" value="SENSOR HISTIDINE KINASE YPDA"/>
    <property type="match status" value="1"/>
</dbReference>
<proteinExistence type="predicted"/>
<dbReference type="InterPro" id="IPR018771">
    <property type="entry name" value="PocR_dom"/>
</dbReference>
<dbReference type="InterPro" id="IPR010559">
    <property type="entry name" value="Sig_transdc_His_kin_internal"/>
</dbReference>
<sequence length="405" mass="46561">MSRGINIRNIINIENFQKIQNDIAKATGVAIITTDYKGKPVTEHSSCTEFCKIIRSKENLKELCEKCDSRGGLEAARSGKPYIYKCHRGLIDFAVPIIVEEQYLGSLMSGQVLTEDASAMELEEIIKTDNKNEDDTAINEAYNKLNVISLEKIKAIADMMFHISNYIIEEQNLKRVEEEVTKKNNKIIKSKKNEIGLEREVNKLLTKGIEVHTDENFIFNTLNSISLLAFIENANKTREVVNKLANIIRGTLENTNKIITLKQEINYIIYYLELCKIKFGDRLKFNIDMKEKYYDIKIPSGIIYAFVENAINHGLKRKKEEGAINISIIEKEQYLMIVVEDNGLGISDKDLLDIYNKNENLKFSTNGISNVKKRMNKFYGYNYKIDINSKINMGTEVRIKIYKDM</sequence>
<dbReference type="InterPro" id="IPR036890">
    <property type="entry name" value="HATPase_C_sf"/>
</dbReference>
<name>A0A0A0I964_CLONO</name>
<keyword evidence="5" id="KW-0808">Transferase</keyword>
<dbReference type="RefSeq" id="WP_039252375.1">
    <property type="nucleotide sequence ID" value="NZ_JENJ01000004.1"/>
</dbReference>
<dbReference type="Pfam" id="PF10114">
    <property type="entry name" value="PocR"/>
    <property type="match status" value="1"/>
</dbReference>
<dbReference type="Pfam" id="PF02518">
    <property type="entry name" value="HATPase_c"/>
    <property type="match status" value="1"/>
</dbReference>
<dbReference type="Gene3D" id="3.30.565.10">
    <property type="entry name" value="Histidine kinase-like ATPase, C-terminal domain"/>
    <property type="match status" value="1"/>
</dbReference>
<dbReference type="AlphaFoldDB" id="A0A0A0I964"/>
<evidence type="ECO:0000259" key="4">
    <source>
        <dbReference type="Pfam" id="PF10114"/>
    </source>
</evidence>
<reference evidence="5 6" key="1">
    <citation type="submission" date="2014-01" db="EMBL/GenBank/DDBJ databases">
        <title>Plasmidome dynamics in the species complex Clostridium novyi sensu lato converts strains of independent lineages into distinctly different pathogens.</title>
        <authorList>
            <person name="Skarin H."/>
            <person name="Segerman B."/>
        </authorList>
    </citation>
    <scope>NUCLEOTIDE SEQUENCE [LARGE SCALE GENOMIC DNA]</scope>
    <source>
        <strain evidence="5 6">4552</strain>
    </source>
</reference>
<feature type="domain" description="PocR" evidence="4">
    <location>
        <begin position="10"/>
        <end position="171"/>
    </location>
</feature>
<dbReference type="EMBL" id="JENJ01000004">
    <property type="protein sequence ID" value="KGM98024.1"/>
    <property type="molecule type" value="Genomic_DNA"/>
</dbReference>
<feature type="domain" description="Signal transduction histidine kinase internal region" evidence="3">
    <location>
        <begin position="216"/>
        <end position="283"/>
    </location>
</feature>
<comment type="caution">
    <text evidence="5">The sequence shown here is derived from an EMBL/GenBank/DDBJ whole genome shotgun (WGS) entry which is preliminary data.</text>
</comment>
<dbReference type="Pfam" id="PF06580">
    <property type="entry name" value="His_kinase"/>
    <property type="match status" value="1"/>
</dbReference>
<keyword evidence="5" id="KW-0418">Kinase</keyword>
<dbReference type="GO" id="GO:0000155">
    <property type="term" value="F:phosphorelay sensor kinase activity"/>
    <property type="evidence" value="ECO:0007669"/>
    <property type="project" value="InterPro"/>
</dbReference>
<evidence type="ECO:0000313" key="5">
    <source>
        <dbReference type="EMBL" id="KGM98024.1"/>
    </source>
</evidence>
<keyword evidence="1" id="KW-0175">Coiled coil</keyword>